<dbReference type="PROSITE" id="PS50931">
    <property type="entry name" value="HTH_LYSR"/>
    <property type="match status" value="1"/>
</dbReference>
<sequence>MNLRALMYFDELVRTSSMRAAAENLNVAPTAVSRQIENLEEYFGTPLVERSSRGVTLTAAGELLAERAGKTLRELGHVHQLIDDLKGLERGRATIYANGATVASLLAPALSQFSQTYPKLRFEVHITSARQAIDALVSAHADIAITLFAPKTSEVKILAKREIGYDVILPAGHPLADKPLISLKDLAAIPLALPEKTFAARQAFDALFAQAGIVLDPTFTASSLELLKDLVLDGAAVTLLPPLSVAREIDAGQMVAVPLAGSKGVRTTMELCVAPDRELSFAAATLASFIETFMGSLPK</sequence>
<evidence type="ECO:0000256" key="7">
    <source>
        <dbReference type="ARBA" id="ARBA00083243"/>
    </source>
</evidence>
<evidence type="ECO:0000313" key="9">
    <source>
        <dbReference type="EMBL" id="GAK68672.1"/>
    </source>
</evidence>
<organism evidence="9 10">
    <name type="scientific">Agrobacterium rubi TR3 = NBRC 13261</name>
    <dbReference type="NCBI Taxonomy" id="1368415"/>
    <lineage>
        <taxon>Bacteria</taxon>
        <taxon>Pseudomonadati</taxon>
        <taxon>Pseudomonadota</taxon>
        <taxon>Alphaproteobacteria</taxon>
        <taxon>Hyphomicrobiales</taxon>
        <taxon>Rhizobiaceae</taxon>
        <taxon>Rhizobium/Agrobacterium group</taxon>
        <taxon>Agrobacterium</taxon>
    </lineage>
</organism>
<dbReference type="InterPro" id="IPR050950">
    <property type="entry name" value="HTH-type_LysR_regulators"/>
</dbReference>
<dbReference type="eggNOG" id="COG0583">
    <property type="taxonomic scope" value="Bacteria"/>
</dbReference>
<evidence type="ECO:0000256" key="2">
    <source>
        <dbReference type="ARBA" id="ARBA00023015"/>
    </source>
</evidence>
<evidence type="ECO:0000313" key="10">
    <source>
        <dbReference type="Proteomes" id="UP000028701"/>
    </source>
</evidence>
<keyword evidence="4" id="KW-0804">Transcription</keyword>
<reference evidence="9 10" key="1">
    <citation type="submission" date="2014-08" db="EMBL/GenBank/DDBJ databases">
        <title>Whole genome shotgun sequence of Rhizobium rubi NBRC 13261.</title>
        <authorList>
            <person name="Katano-Makiyama Y."/>
            <person name="Hosoyama A."/>
            <person name="Hashimoto M."/>
            <person name="Hosoyama Y."/>
            <person name="Noguchi M."/>
            <person name="Tsuchikane K."/>
            <person name="Uohara A."/>
            <person name="Ohji S."/>
            <person name="Ichikawa N."/>
            <person name="Kimura A."/>
            <person name="Yamazoe A."/>
            <person name="Fujita N."/>
        </authorList>
    </citation>
    <scope>NUCLEOTIDE SEQUENCE [LARGE SCALE GENOMIC DNA]</scope>
    <source>
        <strain evidence="9 10">NBRC 13261</strain>
    </source>
</reference>
<dbReference type="AlphaFoldDB" id="A0A081CPS6"/>
<dbReference type="GO" id="GO:0005829">
    <property type="term" value="C:cytosol"/>
    <property type="evidence" value="ECO:0007669"/>
    <property type="project" value="TreeGrafter"/>
</dbReference>
<dbReference type="RefSeq" id="WP_045228272.1">
    <property type="nucleotide sequence ID" value="NZ_BBJU01000001.1"/>
</dbReference>
<dbReference type="SUPFAM" id="SSF53850">
    <property type="entry name" value="Periplasmic binding protein-like II"/>
    <property type="match status" value="1"/>
</dbReference>
<dbReference type="GO" id="GO:0003677">
    <property type="term" value="F:DNA binding"/>
    <property type="evidence" value="ECO:0007669"/>
    <property type="project" value="UniProtKB-KW"/>
</dbReference>
<dbReference type="InterPro" id="IPR000847">
    <property type="entry name" value="LysR_HTH_N"/>
</dbReference>
<dbReference type="FunFam" id="1.10.10.10:FF:000001">
    <property type="entry name" value="LysR family transcriptional regulator"/>
    <property type="match status" value="1"/>
</dbReference>
<dbReference type="OrthoDB" id="5297263at2"/>
<evidence type="ECO:0000256" key="6">
    <source>
        <dbReference type="ARBA" id="ARBA00067332"/>
    </source>
</evidence>
<dbReference type="SUPFAM" id="SSF46785">
    <property type="entry name" value="Winged helix' DNA-binding domain"/>
    <property type="match status" value="1"/>
</dbReference>
<keyword evidence="3" id="KW-0238">DNA-binding</keyword>
<accession>A0A081CPS6</accession>
<evidence type="ECO:0000256" key="5">
    <source>
        <dbReference type="ARBA" id="ARBA00054626"/>
    </source>
</evidence>
<dbReference type="PANTHER" id="PTHR30419">
    <property type="entry name" value="HTH-TYPE TRANSCRIPTIONAL REGULATOR YBHD"/>
    <property type="match status" value="1"/>
</dbReference>
<dbReference type="Pfam" id="PF03466">
    <property type="entry name" value="LysR_substrate"/>
    <property type="match status" value="1"/>
</dbReference>
<dbReference type="InterPro" id="IPR036390">
    <property type="entry name" value="WH_DNA-bd_sf"/>
</dbReference>
<dbReference type="EMBL" id="BBJU01000001">
    <property type="protein sequence ID" value="GAK68672.1"/>
    <property type="molecule type" value="Genomic_DNA"/>
</dbReference>
<comment type="similarity">
    <text evidence="1">Belongs to the LysR transcriptional regulatory family.</text>
</comment>
<evidence type="ECO:0000256" key="3">
    <source>
        <dbReference type="ARBA" id="ARBA00023125"/>
    </source>
</evidence>
<protein>
    <recommendedName>
        <fullName evidence="6">HTH-type transcriptional regulator TtuA</fullName>
    </recommendedName>
    <alternativeName>
        <fullName evidence="7">Tartrate utilization transcriptional regulator</fullName>
    </alternativeName>
</protein>
<dbReference type="PANTHER" id="PTHR30419:SF8">
    <property type="entry name" value="NITROGEN ASSIMILATION TRANSCRIPTIONAL ACTIVATOR-RELATED"/>
    <property type="match status" value="1"/>
</dbReference>
<proteinExistence type="inferred from homology"/>
<dbReference type="InterPro" id="IPR005119">
    <property type="entry name" value="LysR_subst-bd"/>
</dbReference>
<evidence type="ECO:0000259" key="8">
    <source>
        <dbReference type="PROSITE" id="PS50931"/>
    </source>
</evidence>
<dbReference type="PRINTS" id="PR00039">
    <property type="entry name" value="HTHLYSR"/>
</dbReference>
<dbReference type="GO" id="GO:0003700">
    <property type="term" value="F:DNA-binding transcription factor activity"/>
    <property type="evidence" value="ECO:0007669"/>
    <property type="project" value="InterPro"/>
</dbReference>
<gene>
    <name evidence="9" type="ORF">RRU01S_01_01010</name>
</gene>
<dbReference type="Proteomes" id="UP000028701">
    <property type="component" value="Unassembled WGS sequence"/>
</dbReference>
<dbReference type="InterPro" id="IPR036388">
    <property type="entry name" value="WH-like_DNA-bd_sf"/>
</dbReference>
<name>A0A081CPS6_9HYPH</name>
<dbReference type="Pfam" id="PF00126">
    <property type="entry name" value="HTH_1"/>
    <property type="match status" value="1"/>
</dbReference>
<evidence type="ECO:0000256" key="1">
    <source>
        <dbReference type="ARBA" id="ARBA00009437"/>
    </source>
</evidence>
<evidence type="ECO:0000256" key="4">
    <source>
        <dbReference type="ARBA" id="ARBA00023163"/>
    </source>
</evidence>
<dbReference type="Gene3D" id="1.10.10.10">
    <property type="entry name" value="Winged helix-like DNA-binding domain superfamily/Winged helix DNA-binding domain"/>
    <property type="match status" value="1"/>
</dbReference>
<feature type="domain" description="HTH lysR-type" evidence="8">
    <location>
        <begin position="1"/>
        <end position="58"/>
    </location>
</feature>
<dbReference type="Gene3D" id="3.40.190.290">
    <property type="match status" value="1"/>
</dbReference>
<keyword evidence="2" id="KW-0805">Transcription regulation</keyword>
<comment type="caution">
    <text evidence="9">The sequence shown here is derived from an EMBL/GenBank/DDBJ whole genome shotgun (WGS) entry which is preliminary data.</text>
</comment>
<comment type="function">
    <text evidence="5">Transcriptional regulator of the ttuABCDE tartrate utilization operon.</text>
</comment>